<proteinExistence type="predicted"/>
<accession>A0A0A9DAZ8</accession>
<evidence type="ECO:0000256" key="1">
    <source>
        <dbReference type="SAM" id="MobiDB-lite"/>
    </source>
</evidence>
<dbReference type="AlphaFoldDB" id="A0A0A9DAZ8"/>
<dbReference type="EMBL" id="GBRH01212151">
    <property type="protein sequence ID" value="JAD85744.1"/>
    <property type="molecule type" value="Transcribed_RNA"/>
</dbReference>
<name>A0A0A9DAZ8_ARUDO</name>
<organism evidence="2">
    <name type="scientific">Arundo donax</name>
    <name type="common">Giant reed</name>
    <name type="synonym">Donax arundinaceus</name>
    <dbReference type="NCBI Taxonomy" id="35708"/>
    <lineage>
        <taxon>Eukaryota</taxon>
        <taxon>Viridiplantae</taxon>
        <taxon>Streptophyta</taxon>
        <taxon>Embryophyta</taxon>
        <taxon>Tracheophyta</taxon>
        <taxon>Spermatophyta</taxon>
        <taxon>Magnoliopsida</taxon>
        <taxon>Liliopsida</taxon>
        <taxon>Poales</taxon>
        <taxon>Poaceae</taxon>
        <taxon>PACMAD clade</taxon>
        <taxon>Arundinoideae</taxon>
        <taxon>Arundineae</taxon>
        <taxon>Arundo</taxon>
    </lineage>
</organism>
<protein>
    <submittedName>
        <fullName evidence="2">Uncharacterized protein</fullName>
    </submittedName>
</protein>
<feature type="region of interest" description="Disordered" evidence="1">
    <location>
        <begin position="1"/>
        <end position="66"/>
    </location>
</feature>
<evidence type="ECO:0000313" key="2">
    <source>
        <dbReference type="EMBL" id="JAD85744.1"/>
    </source>
</evidence>
<reference evidence="2" key="1">
    <citation type="submission" date="2014-09" db="EMBL/GenBank/DDBJ databases">
        <authorList>
            <person name="Magalhaes I.L.F."/>
            <person name="Oliveira U."/>
            <person name="Santos F.R."/>
            <person name="Vidigal T.H.D.A."/>
            <person name="Brescovit A.D."/>
            <person name="Santos A.J."/>
        </authorList>
    </citation>
    <scope>NUCLEOTIDE SEQUENCE</scope>
    <source>
        <tissue evidence="2">Shoot tissue taken approximately 20 cm above the soil surface</tissue>
    </source>
</reference>
<feature type="compositionally biased region" description="Polar residues" evidence="1">
    <location>
        <begin position="37"/>
        <end position="54"/>
    </location>
</feature>
<reference evidence="2" key="2">
    <citation type="journal article" date="2015" name="Data Brief">
        <title>Shoot transcriptome of the giant reed, Arundo donax.</title>
        <authorList>
            <person name="Barrero R.A."/>
            <person name="Guerrero F.D."/>
            <person name="Moolhuijzen P."/>
            <person name="Goolsby J.A."/>
            <person name="Tidwell J."/>
            <person name="Bellgard S.E."/>
            <person name="Bellgard M.I."/>
        </authorList>
    </citation>
    <scope>NUCLEOTIDE SEQUENCE</scope>
    <source>
        <tissue evidence="2">Shoot tissue taken approximately 20 cm above the soil surface</tissue>
    </source>
</reference>
<sequence length="66" mass="7755">MRSASHSWRRVPRTPPMWSKPSWLWPRPSRTGWPANQPRQTQGRRQCRSAANLSTRRRLAAHPKIA</sequence>
<feature type="compositionally biased region" description="Basic residues" evidence="1">
    <location>
        <begin position="55"/>
        <end position="66"/>
    </location>
</feature>